<dbReference type="SUPFAM" id="SSF51905">
    <property type="entry name" value="FAD/NAD(P)-binding domain"/>
    <property type="match status" value="1"/>
</dbReference>
<dbReference type="GO" id="GO:0004497">
    <property type="term" value="F:monooxygenase activity"/>
    <property type="evidence" value="ECO:0007669"/>
    <property type="project" value="UniProtKB-KW"/>
</dbReference>
<evidence type="ECO:0000256" key="1">
    <source>
        <dbReference type="ARBA" id="ARBA00022630"/>
    </source>
</evidence>
<protein>
    <submittedName>
        <fullName evidence="6">FAD-dependent monooxygenase</fullName>
    </submittedName>
</protein>
<proteinExistence type="predicted"/>
<evidence type="ECO:0000256" key="2">
    <source>
        <dbReference type="ARBA" id="ARBA00022827"/>
    </source>
</evidence>
<dbReference type="PANTHER" id="PTHR47178">
    <property type="entry name" value="MONOOXYGENASE, FAD-BINDING"/>
    <property type="match status" value="1"/>
</dbReference>
<accession>A0A7Y6IFM8</accession>
<dbReference type="AlphaFoldDB" id="A0A7Y6IFM8"/>
<dbReference type="InterPro" id="IPR002938">
    <property type="entry name" value="FAD-bd"/>
</dbReference>
<keyword evidence="4 6" id="KW-0503">Monooxygenase</keyword>
<dbReference type="InterPro" id="IPR036188">
    <property type="entry name" value="FAD/NAD-bd_sf"/>
</dbReference>
<dbReference type="Pfam" id="PF01494">
    <property type="entry name" value="FAD_binding_3"/>
    <property type="match status" value="1"/>
</dbReference>
<dbReference type="Pfam" id="PF13450">
    <property type="entry name" value="NAD_binding_8"/>
    <property type="match status" value="1"/>
</dbReference>
<keyword evidence="1" id="KW-0285">Flavoprotein</keyword>
<name>A0A7Y6IFM8_9ACTN</name>
<feature type="domain" description="FAD-binding" evidence="5">
    <location>
        <begin position="336"/>
        <end position="406"/>
    </location>
</feature>
<comment type="caution">
    <text evidence="6">The sequence shown here is derived from an EMBL/GenBank/DDBJ whole genome shotgun (WGS) entry which is preliminary data.</text>
</comment>
<gene>
    <name evidence="6" type="ORF">HTZ77_39165</name>
</gene>
<evidence type="ECO:0000313" key="6">
    <source>
        <dbReference type="EMBL" id="NUW37378.1"/>
    </source>
</evidence>
<dbReference type="PRINTS" id="PR00420">
    <property type="entry name" value="RNGMNOXGNASE"/>
</dbReference>
<evidence type="ECO:0000313" key="7">
    <source>
        <dbReference type="Proteomes" id="UP000586042"/>
    </source>
</evidence>
<keyword evidence="2" id="KW-0274">FAD</keyword>
<evidence type="ECO:0000256" key="4">
    <source>
        <dbReference type="ARBA" id="ARBA00023033"/>
    </source>
</evidence>
<organism evidence="6 7">
    <name type="scientific">Nonomuraea montanisoli</name>
    <dbReference type="NCBI Taxonomy" id="2741721"/>
    <lineage>
        <taxon>Bacteria</taxon>
        <taxon>Bacillati</taxon>
        <taxon>Actinomycetota</taxon>
        <taxon>Actinomycetes</taxon>
        <taxon>Streptosporangiales</taxon>
        <taxon>Streptosporangiaceae</taxon>
        <taxon>Nonomuraea</taxon>
    </lineage>
</organism>
<dbReference type="GO" id="GO:0071949">
    <property type="term" value="F:FAD binding"/>
    <property type="evidence" value="ECO:0007669"/>
    <property type="project" value="InterPro"/>
</dbReference>
<dbReference type="EMBL" id="JABWGN010000020">
    <property type="protein sequence ID" value="NUW37378.1"/>
    <property type="molecule type" value="Genomic_DNA"/>
</dbReference>
<keyword evidence="3" id="KW-0560">Oxidoreductase</keyword>
<reference evidence="6 7" key="1">
    <citation type="submission" date="2020-06" db="EMBL/GenBank/DDBJ databases">
        <title>Nonomuraea sp. SMC257, a novel actinomycete isolated from soil.</title>
        <authorList>
            <person name="Chanama M."/>
        </authorList>
    </citation>
    <scope>NUCLEOTIDE SEQUENCE [LARGE SCALE GENOMIC DNA]</scope>
    <source>
        <strain evidence="6 7">SMC257</strain>
    </source>
</reference>
<evidence type="ECO:0000259" key="5">
    <source>
        <dbReference type="Pfam" id="PF01494"/>
    </source>
</evidence>
<sequence length="456" mass="49460">MRALVRSGSRCFSSGARLTVEDYHPSGWLTESSVWLIVVPMSNDIAIIGGGIGGLCLAQGLRKAGREVTVYERDRTPGDRVQGYRVHIDPNGARALHDCLPPELWQAFLATTGRGGQDFGFLTEQLGLLALIETPPAADPAGDHHSVSRITLRQVLLSGLEDVVHYGKTFERYERLPDGRIELFFADGSTARADVVIAADGGNSRVRAQYLPHARRVDTGITTVAGKFPLTDETRRLIAPRLSDGPNSIIPPKGMGMFVAPHDVTGLAPVDGIGVTEQGGALMDNTSAYILWAVGAAEGRFPSDLSGMSGERLRATVERMIGSWHPDLRRMVSMSDPETVSLLPIRTSIPIDPWPASTITLLGDAIHSMTPMRGIGANTALRDARLLFQALTGGRETVEAIAGYEEQMREYGFAAVRDSLDAARQFVGESLLGRLGFKTFLRTAQRFPRLKDKAFS</sequence>
<dbReference type="Proteomes" id="UP000586042">
    <property type="component" value="Unassembled WGS sequence"/>
</dbReference>
<keyword evidence="7" id="KW-1185">Reference proteome</keyword>
<dbReference type="Gene3D" id="3.50.50.60">
    <property type="entry name" value="FAD/NAD(P)-binding domain"/>
    <property type="match status" value="1"/>
</dbReference>
<dbReference type="PANTHER" id="PTHR47178:SF5">
    <property type="entry name" value="FAD-BINDING DOMAIN-CONTAINING PROTEIN"/>
    <property type="match status" value="1"/>
</dbReference>
<evidence type="ECO:0000256" key="3">
    <source>
        <dbReference type="ARBA" id="ARBA00023002"/>
    </source>
</evidence>